<accession>A0AAV5WWA7</accession>
<name>A0AAV5WWA7_9BILA</name>
<organism evidence="2 3">
    <name type="scientific">Pristionchus fissidentatus</name>
    <dbReference type="NCBI Taxonomy" id="1538716"/>
    <lineage>
        <taxon>Eukaryota</taxon>
        <taxon>Metazoa</taxon>
        <taxon>Ecdysozoa</taxon>
        <taxon>Nematoda</taxon>
        <taxon>Chromadorea</taxon>
        <taxon>Rhabditida</taxon>
        <taxon>Rhabditina</taxon>
        <taxon>Diplogasteromorpha</taxon>
        <taxon>Diplogasteroidea</taxon>
        <taxon>Neodiplogasteridae</taxon>
        <taxon>Pristionchus</taxon>
    </lineage>
</organism>
<evidence type="ECO:0000313" key="2">
    <source>
        <dbReference type="EMBL" id="GMT34890.1"/>
    </source>
</evidence>
<dbReference type="AlphaFoldDB" id="A0AAV5WWA7"/>
<reference evidence="2" key="1">
    <citation type="submission" date="2023-10" db="EMBL/GenBank/DDBJ databases">
        <title>Genome assembly of Pristionchus species.</title>
        <authorList>
            <person name="Yoshida K."/>
            <person name="Sommer R.J."/>
        </authorList>
    </citation>
    <scope>NUCLEOTIDE SEQUENCE</scope>
    <source>
        <strain evidence="2">RS5133</strain>
    </source>
</reference>
<comment type="caution">
    <text evidence="2">The sequence shown here is derived from an EMBL/GenBank/DDBJ whole genome shotgun (WGS) entry which is preliminary data.</text>
</comment>
<evidence type="ECO:0000256" key="1">
    <source>
        <dbReference type="SAM" id="MobiDB-lite"/>
    </source>
</evidence>
<keyword evidence="3" id="KW-1185">Reference proteome</keyword>
<proteinExistence type="predicted"/>
<dbReference type="EMBL" id="BTSY01000006">
    <property type="protein sequence ID" value="GMT34890.1"/>
    <property type="molecule type" value="Genomic_DNA"/>
</dbReference>
<sequence length="83" mass="9034">SCRSQSVLLWATGPEHVHAAGGCARAASIRAAAPTHSEENPCAETHLYGHPTASSADPLISRPYKSRDATQRRRDWRDRVQGV</sequence>
<feature type="non-terminal residue" evidence="2">
    <location>
        <position position="83"/>
    </location>
</feature>
<feature type="region of interest" description="Disordered" evidence="1">
    <location>
        <begin position="35"/>
        <end position="83"/>
    </location>
</feature>
<protein>
    <submittedName>
        <fullName evidence="2">Uncharacterized protein</fullName>
    </submittedName>
</protein>
<evidence type="ECO:0000313" key="3">
    <source>
        <dbReference type="Proteomes" id="UP001432322"/>
    </source>
</evidence>
<feature type="compositionally biased region" description="Basic and acidic residues" evidence="1">
    <location>
        <begin position="65"/>
        <end position="83"/>
    </location>
</feature>
<feature type="non-terminal residue" evidence="2">
    <location>
        <position position="1"/>
    </location>
</feature>
<dbReference type="Proteomes" id="UP001432322">
    <property type="component" value="Unassembled WGS sequence"/>
</dbReference>
<gene>
    <name evidence="2" type="ORF">PFISCL1PPCAC_26187</name>
</gene>